<accession>C1C376</accession>
<dbReference type="PANTHER" id="PTHR12126:SF11">
    <property type="entry name" value="NADH DEHYDROGENASE [UBIQUINONE] 1 ALPHA SUBCOMPLEX SUBUNIT 9, MITOCHONDRIAL"/>
    <property type="match status" value="1"/>
</dbReference>
<evidence type="ECO:0000313" key="7">
    <source>
        <dbReference type="EMBL" id="ACO15729.1"/>
    </source>
</evidence>
<dbReference type="GO" id="GO:0044877">
    <property type="term" value="F:protein-containing complex binding"/>
    <property type="evidence" value="ECO:0007669"/>
    <property type="project" value="TreeGrafter"/>
</dbReference>
<evidence type="ECO:0000256" key="2">
    <source>
        <dbReference type="ARBA" id="ARBA00040720"/>
    </source>
</evidence>
<dbReference type="EMBL" id="BT081305">
    <property type="protein sequence ID" value="ACO15729.1"/>
    <property type="molecule type" value="mRNA"/>
</dbReference>
<dbReference type="SUPFAM" id="SSF51735">
    <property type="entry name" value="NAD(P)-binding Rossmann-fold domains"/>
    <property type="match status" value="1"/>
</dbReference>
<gene>
    <name evidence="7" type="primary">NDUA9</name>
</gene>
<dbReference type="InterPro" id="IPR036291">
    <property type="entry name" value="NAD(P)-bd_dom_sf"/>
</dbReference>
<evidence type="ECO:0000256" key="5">
    <source>
        <dbReference type="ARBA" id="ARBA00046455"/>
    </source>
</evidence>
<reference evidence="7" key="1">
    <citation type="submission" date="2009-03" db="EMBL/GenBank/DDBJ databases">
        <title>Caligus clemensi ESTs and full-length cDNAs.</title>
        <authorList>
            <person name="Yasuike M."/>
            <person name="von Schalburg K."/>
            <person name="Cooper G."/>
            <person name="Leong J."/>
            <person name="Jones S.R.M."/>
            <person name="Koop B.F."/>
        </authorList>
    </citation>
    <scope>NUCLEOTIDE SEQUENCE</scope>
    <source>
        <tissue evidence="7">Whole</tissue>
    </source>
</reference>
<dbReference type="InterPro" id="IPR001509">
    <property type="entry name" value="Epimerase_deHydtase"/>
</dbReference>
<evidence type="ECO:0000256" key="1">
    <source>
        <dbReference type="ARBA" id="ARBA00038501"/>
    </source>
</evidence>
<proteinExistence type="evidence at transcript level"/>
<dbReference type="PANTHER" id="PTHR12126">
    <property type="entry name" value="NADH-UBIQUINONE OXIDOREDUCTASE 39 KDA SUBUNIT-RELATED"/>
    <property type="match status" value="1"/>
</dbReference>
<feature type="domain" description="NAD-dependent epimerase/dehydratase" evidence="6">
    <location>
        <begin position="60"/>
        <end position="270"/>
    </location>
</feature>
<name>C1C376_CALCM</name>
<comment type="similarity">
    <text evidence="1">Belongs to the complex I NDUFA9 subunit family.</text>
</comment>
<dbReference type="GO" id="GO:0005739">
    <property type="term" value="C:mitochondrion"/>
    <property type="evidence" value="ECO:0007669"/>
    <property type="project" value="TreeGrafter"/>
</dbReference>
<evidence type="ECO:0000259" key="6">
    <source>
        <dbReference type="Pfam" id="PF01370"/>
    </source>
</evidence>
<evidence type="ECO:0000256" key="4">
    <source>
        <dbReference type="ARBA" id="ARBA00043145"/>
    </source>
</evidence>
<sequence length="421" mass="47091">MKMASSSIMIKSKVLLGPGTAATLSTARLSTETPRKLQDLSAQKRGPGYRSSFSGTVASVFGATGLVGTVVCNRLGKIGSQIVIPYRGDHYNYLPFKMCGDLGQVLFTPYHLKDDESILKAMKYSDVVINAVGREWETKNFKYEDINIHGPQRLARLAKEAGVQRFVHISSINAREKPDKAIIPGGSRWLKTKWQGENAVLEAFPDATIFRASEIYGNQDSFICHYASEARMSSIQSKGLPLWKKGEHTVKAPIHVGDLVSGIMAALADDSTKGVTFEAYGPEFHKLSDIVDWMYYYINKDEEYFGYRRTDLRFDPSIFAKAMLLQALPLGQKYFAKLCVDKLEKMSISDEVLGLPNLTDLGVVPGTIAQKMPPHLAVWKHATYHIDVSFYRNMPKIPIVENQEAKELINENRKPLLETIF</sequence>
<evidence type="ECO:0000256" key="3">
    <source>
        <dbReference type="ARBA" id="ARBA00042000"/>
    </source>
</evidence>
<dbReference type="InterPro" id="IPR051207">
    <property type="entry name" value="ComplexI_NDUFA9_subunit"/>
</dbReference>
<dbReference type="Pfam" id="PF01370">
    <property type="entry name" value="Epimerase"/>
    <property type="match status" value="1"/>
</dbReference>
<comment type="subunit">
    <text evidence="5">Complex I is composed of 45 different subunits. This a component of the hydrophobic protein fraction. Interacts with BLOC1S1. Interacts with SLC2A4. Interacts with CLOCK. Interacts with RAB5IF.</text>
</comment>
<dbReference type="AlphaFoldDB" id="C1C376"/>
<protein>
    <recommendedName>
        <fullName evidence="2">NADH dehydrogenase [ubiquinone] 1 alpha subcomplex subunit 9, mitochondrial</fullName>
    </recommendedName>
    <alternativeName>
        <fullName evidence="4">Complex I-39kD</fullName>
    </alternativeName>
    <alternativeName>
        <fullName evidence="3">NADH-ubiquinone oxidoreductase 39 kDa subunit</fullName>
    </alternativeName>
</protein>
<dbReference type="CDD" id="cd05271">
    <property type="entry name" value="NDUFA9_like_SDR_a"/>
    <property type="match status" value="1"/>
</dbReference>
<organism evidence="7">
    <name type="scientific">Caligus clemensi</name>
    <name type="common">Sea louse</name>
    <dbReference type="NCBI Taxonomy" id="344056"/>
    <lineage>
        <taxon>Eukaryota</taxon>
        <taxon>Metazoa</taxon>
        <taxon>Ecdysozoa</taxon>
        <taxon>Arthropoda</taxon>
        <taxon>Crustacea</taxon>
        <taxon>Multicrustacea</taxon>
        <taxon>Hexanauplia</taxon>
        <taxon>Copepoda</taxon>
        <taxon>Siphonostomatoida</taxon>
        <taxon>Caligidae</taxon>
        <taxon>Caligus</taxon>
    </lineage>
</organism>
<dbReference type="Gene3D" id="3.40.50.720">
    <property type="entry name" value="NAD(P)-binding Rossmann-like Domain"/>
    <property type="match status" value="1"/>
</dbReference>